<accession>A0A099UB00</accession>
<keyword evidence="4" id="KW-1185">Reference proteome</keyword>
<evidence type="ECO:0000313" key="3">
    <source>
        <dbReference type="EMBL" id="TLD78435.1"/>
    </source>
</evidence>
<keyword evidence="1" id="KW-1133">Transmembrane helix</keyword>
<keyword evidence="1" id="KW-0812">Transmembrane</keyword>
<gene>
    <name evidence="2" type="ORF">BN2458_PEG0786</name>
    <name evidence="3" type="ORF">LS75_005435</name>
</gene>
<dbReference type="STRING" id="76936.BN2458_PEG0786"/>
<dbReference type="PATRIC" id="fig|76936.10.peg.769"/>
<dbReference type="OrthoDB" id="5321042at2"/>
<dbReference type="Proteomes" id="UP000029925">
    <property type="component" value="Unassembled WGS sequence"/>
</dbReference>
<sequence>MDKKLIGIILGAGAIIAIGLGIFLSFKSKEIKSHMQQTLNERFESFAQESGIISEWEPFSCGGLINIGCYSPKIVMGSDDKIAFILKDTGFDIDSMDNTSLQLSLNIKELQLKIEKLDEADEESFTLLSHFIPNKIRCNLSLKQNENKLFENSKCAFTAKNADYEIQGNTAYQHESFTTQNIAQILESFYFNIFLGEEDNFTNQYKYALDKILFKVKENGFSQDMYKFYESQSKIQGTAANEEGFKQYAKNTSTFTTFIIRLMLGEAYQSEIISFGDALESFILGNSKEIGFSFQRKQGKEEEFVLFEELDFYSPYFMDNYTFEVISR</sequence>
<proteinExistence type="predicted"/>
<dbReference type="Proteomes" id="UP000064525">
    <property type="component" value="Chromosome I"/>
</dbReference>
<reference evidence="5" key="2">
    <citation type="submission" date="2015-11" db="EMBL/GenBank/DDBJ databases">
        <authorList>
            <person name="Anvar S.Y."/>
        </authorList>
    </citation>
    <scope>NUCLEOTIDE SEQUENCE [LARGE SCALE GENOMIC DNA]</scope>
</reference>
<evidence type="ECO:0000313" key="5">
    <source>
        <dbReference type="Proteomes" id="UP000064525"/>
    </source>
</evidence>
<evidence type="ECO:0000313" key="2">
    <source>
        <dbReference type="EMBL" id="CUU39672.1"/>
    </source>
</evidence>
<name>A0A099UB00_9HELI</name>
<organism evidence="2 5">
    <name type="scientific">Helicobacter typhlonius</name>
    <dbReference type="NCBI Taxonomy" id="76936"/>
    <lineage>
        <taxon>Bacteria</taxon>
        <taxon>Pseudomonadati</taxon>
        <taxon>Campylobacterota</taxon>
        <taxon>Epsilonproteobacteria</taxon>
        <taxon>Campylobacterales</taxon>
        <taxon>Helicobacteraceae</taxon>
        <taxon>Helicobacter</taxon>
    </lineage>
</organism>
<evidence type="ECO:0000313" key="4">
    <source>
        <dbReference type="Proteomes" id="UP000029925"/>
    </source>
</evidence>
<protein>
    <submittedName>
        <fullName evidence="2">Uncharacterized protein</fullName>
    </submittedName>
</protein>
<dbReference type="KEGG" id="hty:BN2458_PEG0786"/>
<dbReference type="EMBL" id="JRPF02000005">
    <property type="protein sequence ID" value="TLD78435.1"/>
    <property type="molecule type" value="Genomic_DNA"/>
</dbReference>
<dbReference type="RefSeq" id="WP_034327065.1">
    <property type="nucleotide sequence ID" value="NZ_CAJTQN010000004.1"/>
</dbReference>
<keyword evidence="1" id="KW-0472">Membrane</keyword>
<reference evidence="2" key="3">
    <citation type="submission" date="2015-11" db="EMBL/GenBank/DDBJ databases">
        <authorList>
            <person name="Zhang Y."/>
            <person name="Guo Z."/>
        </authorList>
    </citation>
    <scope>NUCLEOTIDE SEQUENCE</scope>
    <source>
        <strain evidence="2">1</strain>
    </source>
</reference>
<dbReference type="GeneID" id="78151044"/>
<feature type="transmembrane region" description="Helical" evidence="1">
    <location>
        <begin position="6"/>
        <end position="26"/>
    </location>
</feature>
<reference evidence="3 4" key="1">
    <citation type="journal article" date="2014" name="Genome Announc.">
        <title>Draft genome sequences of eight enterohepatic helicobacter species isolated from both laboratory and wild rodents.</title>
        <authorList>
            <person name="Sheh A."/>
            <person name="Shen Z."/>
            <person name="Fox J.G."/>
        </authorList>
    </citation>
    <scope>NUCLEOTIDE SEQUENCE [LARGE SCALE GENOMIC DNA]</scope>
    <source>
        <strain evidence="3 4">MIT 98-6810</strain>
    </source>
</reference>
<evidence type="ECO:0000256" key="1">
    <source>
        <dbReference type="SAM" id="Phobius"/>
    </source>
</evidence>
<dbReference type="AlphaFoldDB" id="A0A099UB00"/>
<dbReference type="EMBL" id="LN907858">
    <property type="protein sequence ID" value="CUU39672.1"/>
    <property type="molecule type" value="Genomic_DNA"/>
</dbReference>